<name>A0A2W7MLQ7_9BACI</name>
<dbReference type="RefSeq" id="WP_111438692.1">
    <property type="nucleotide sequence ID" value="NZ_QKZI01000001.1"/>
</dbReference>
<dbReference type="Proteomes" id="UP000248646">
    <property type="component" value="Unassembled WGS sequence"/>
</dbReference>
<organism evidence="1 2">
    <name type="scientific">Psychrobacillus insolitus</name>
    <dbReference type="NCBI Taxonomy" id="1461"/>
    <lineage>
        <taxon>Bacteria</taxon>
        <taxon>Bacillati</taxon>
        <taxon>Bacillota</taxon>
        <taxon>Bacilli</taxon>
        <taxon>Bacillales</taxon>
        <taxon>Bacillaceae</taxon>
        <taxon>Psychrobacillus</taxon>
    </lineage>
</organism>
<dbReference type="AlphaFoldDB" id="A0A2W7MLQ7"/>
<gene>
    <name evidence="1" type="ORF">C7437_1011220</name>
</gene>
<sequence>MRQVAHVIRKTNVEKERIQGLKFELDYQLASLFDAMTNKDEKEMEESKKRLNEIYQLLEELNALG</sequence>
<evidence type="ECO:0000313" key="1">
    <source>
        <dbReference type="EMBL" id="PZX08097.1"/>
    </source>
</evidence>
<keyword evidence="2" id="KW-1185">Reference proteome</keyword>
<comment type="caution">
    <text evidence="1">The sequence shown here is derived from an EMBL/GenBank/DDBJ whole genome shotgun (WGS) entry which is preliminary data.</text>
</comment>
<dbReference type="OrthoDB" id="2828299at2"/>
<reference evidence="1 2" key="1">
    <citation type="submission" date="2018-06" db="EMBL/GenBank/DDBJ databases">
        <title>Genomic Encyclopedia of Type Strains, Phase IV (KMG-IV): sequencing the most valuable type-strain genomes for metagenomic binning, comparative biology and taxonomic classification.</title>
        <authorList>
            <person name="Goeker M."/>
        </authorList>
    </citation>
    <scope>NUCLEOTIDE SEQUENCE [LARGE SCALE GENOMIC DNA]</scope>
    <source>
        <strain evidence="1 2">DSM 5</strain>
    </source>
</reference>
<proteinExistence type="predicted"/>
<dbReference type="EMBL" id="QKZI01000001">
    <property type="protein sequence ID" value="PZX08097.1"/>
    <property type="molecule type" value="Genomic_DNA"/>
</dbReference>
<protein>
    <submittedName>
        <fullName evidence="1">Uncharacterized protein</fullName>
    </submittedName>
</protein>
<evidence type="ECO:0000313" key="2">
    <source>
        <dbReference type="Proteomes" id="UP000248646"/>
    </source>
</evidence>
<accession>A0A2W7MLQ7</accession>